<evidence type="ECO:0000313" key="2">
    <source>
        <dbReference type="EMBL" id="UZD54233.1"/>
    </source>
</evidence>
<dbReference type="Proteomes" id="UP001163266">
    <property type="component" value="Chromosome"/>
</dbReference>
<name>A0ABY6MP19_9BURK</name>
<dbReference type="Pfam" id="PF01814">
    <property type="entry name" value="Hemerythrin"/>
    <property type="match status" value="1"/>
</dbReference>
<evidence type="ECO:0000313" key="3">
    <source>
        <dbReference type="Proteomes" id="UP001163266"/>
    </source>
</evidence>
<gene>
    <name evidence="2" type="ORF">OMP39_11175</name>
</gene>
<evidence type="ECO:0000259" key="1">
    <source>
        <dbReference type="Pfam" id="PF01814"/>
    </source>
</evidence>
<accession>A0ABY6MP19</accession>
<dbReference type="Gene3D" id="1.20.120.520">
    <property type="entry name" value="nmb1532 protein domain like"/>
    <property type="match status" value="1"/>
</dbReference>
<organism evidence="2 3">
    <name type="scientific">Caldimonas aquatica</name>
    <dbReference type="NCBI Taxonomy" id="376175"/>
    <lineage>
        <taxon>Bacteria</taxon>
        <taxon>Pseudomonadati</taxon>
        <taxon>Pseudomonadota</taxon>
        <taxon>Betaproteobacteria</taxon>
        <taxon>Burkholderiales</taxon>
        <taxon>Sphaerotilaceae</taxon>
        <taxon>Caldimonas</taxon>
    </lineage>
</organism>
<dbReference type="EMBL" id="CP110257">
    <property type="protein sequence ID" value="UZD54233.1"/>
    <property type="molecule type" value="Genomic_DNA"/>
</dbReference>
<proteinExistence type="predicted"/>
<dbReference type="InterPro" id="IPR012312">
    <property type="entry name" value="Hemerythrin-like"/>
</dbReference>
<reference evidence="2" key="1">
    <citation type="submission" date="2022-10" db="EMBL/GenBank/DDBJ databases">
        <title>Complete genome sequence of Schlegelella aquatica LMG 23380.</title>
        <authorList>
            <person name="Musilova J."/>
            <person name="Kourilova X."/>
            <person name="Bezdicek M."/>
            <person name="Hermankova K."/>
            <person name="Obruca S."/>
            <person name="Sedlar K."/>
        </authorList>
    </citation>
    <scope>NUCLEOTIDE SEQUENCE</scope>
    <source>
        <strain evidence="2">LMG 23380</strain>
    </source>
</reference>
<protein>
    <submittedName>
        <fullName evidence="2">Hemerythrin domain-containing protein</fullName>
    </submittedName>
</protein>
<feature type="domain" description="Hemerythrin-like" evidence="1">
    <location>
        <begin position="15"/>
        <end position="167"/>
    </location>
</feature>
<dbReference type="RefSeq" id="WP_264891802.1">
    <property type="nucleotide sequence ID" value="NZ_CP110257.1"/>
</dbReference>
<keyword evidence="3" id="KW-1185">Reference proteome</keyword>
<dbReference type="CDD" id="cd12108">
    <property type="entry name" value="Hr-like"/>
    <property type="match status" value="1"/>
</dbReference>
<sequence>MLPGFHSPAASFDQPFEMLEACHDRVERTLRLLDKLVRHLDEHGADAAARSAARDVLRYFDQAAPHHHADEERHVFPAVLRSGDPSLRAAVQRLQADHHAMEALWARLRGVLQDVAEGRCQRWPDADRADDDTGAGVPAAGRSEVEAFLALYEQHIALEEGQVFPAARAAIDADSLAAMSGDMAARRGAAPPAPSRAD</sequence>